<dbReference type="EMBL" id="KZ665690">
    <property type="protein sequence ID" value="PPR98211.1"/>
    <property type="molecule type" value="Genomic_DNA"/>
</dbReference>
<reference evidence="1 2" key="1">
    <citation type="submission" date="2015-01" db="EMBL/GenBank/DDBJ databases">
        <title>Genome of allotetraploid Gossypium barbadense reveals genomic plasticity and fiber elongation in cotton evolution.</title>
        <authorList>
            <person name="Chen X."/>
            <person name="Liu X."/>
            <person name="Zhao B."/>
            <person name="Zheng H."/>
            <person name="Hu Y."/>
            <person name="Lu G."/>
            <person name="Yang C."/>
            <person name="Chen J."/>
            <person name="Shan C."/>
            <person name="Zhang L."/>
            <person name="Zhou Y."/>
            <person name="Wang L."/>
            <person name="Guo W."/>
            <person name="Bai Y."/>
            <person name="Ruan J."/>
            <person name="Shangguan X."/>
            <person name="Mao Y."/>
            <person name="Jiang J."/>
            <person name="Zhu Y."/>
            <person name="Lei J."/>
            <person name="Kang H."/>
            <person name="Chen S."/>
            <person name="He X."/>
            <person name="Wang R."/>
            <person name="Wang Y."/>
            <person name="Chen J."/>
            <person name="Wang L."/>
            <person name="Yu S."/>
            <person name="Wang B."/>
            <person name="Wei J."/>
            <person name="Song S."/>
            <person name="Lu X."/>
            <person name="Gao Z."/>
            <person name="Gu W."/>
            <person name="Deng X."/>
            <person name="Ma D."/>
            <person name="Wang S."/>
            <person name="Liang W."/>
            <person name="Fang L."/>
            <person name="Cai C."/>
            <person name="Zhu X."/>
            <person name="Zhou B."/>
            <person name="Zhang Y."/>
            <person name="Chen Z."/>
            <person name="Xu S."/>
            <person name="Zhu R."/>
            <person name="Wang S."/>
            <person name="Zhang T."/>
            <person name="Zhao G."/>
        </authorList>
    </citation>
    <scope>NUCLEOTIDE SEQUENCE [LARGE SCALE GENOMIC DNA]</scope>
    <source>
        <strain evidence="2">cv. Xinhai21</strain>
        <tissue evidence="1">Leaf</tissue>
    </source>
</reference>
<evidence type="ECO:0000313" key="2">
    <source>
        <dbReference type="Proteomes" id="UP000239757"/>
    </source>
</evidence>
<dbReference type="AlphaFoldDB" id="A0A2P5X4G5"/>
<name>A0A2P5X4G5_GOSBA</name>
<protein>
    <submittedName>
        <fullName evidence="1">Uncharacterized protein</fullName>
    </submittedName>
</protein>
<evidence type="ECO:0000313" key="1">
    <source>
        <dbReference type="EMBL" id="PPR98211.1"/>
    </source>
</evidence>
<organism evidence="1 2">
    <name type="scientific">Gossypium barbadense</name>
    <name type="common">Sea Island cotton</name>
    <name type="synonym">Hibiscus barbadensis</name>
    <dbReference type="NCBI Taxonomy" id="3634"/>
    <lineage>
        <taxon>Eukaryota</taxon>
        <taxon>Viridiplantae</taxon>
        <taxon>Streptophyta</taxon>
        <taxon>Embryophyta</taxon>
        <taxon>Tracheophyta</taxon>
        <taxon>Spermatophyta</taxon>
        <taxon>Magnoliopsida</taxon>
        <taxon>eudicotyledons</taxon>
        <taxon>Gunneridae</taxon>
        <taxon>Pentapetalae</taxon>
        <taxon>rosids</taxon>
        <taxon>malvids</taxon>
        <taxon>Malvales</taxon>
        <taxon>Malvaceae</taxon>
        <taxon>Malvoideae</taxon>
        <taxon>Gossypium</taxon>
    </lineage>
</organism>
<proteinExistence type="predicted"/>
<accession>A0A2P5X4G5</accession>
<sequence>MAYLFMIHGILPKGVNHTITITPLDAVDHSEIAVGIQLILSIARIKPHQSQIVHKSLTHERISKTDLAYEPHNDAVEDVLHNWEDTDVIITKTVNDFSQQDFNFHGAIGEPPRTKTTETEHYYQVANKNTHEERRFQIEEIDEWRAHNPRTHDKLRLRQNKPDTSLNQLKVGDKVLLDAADPHIITTTPNEEIPLTVLSIFPFGTVEVIHPKFGTFKVVMTNNDDPGTIHFRLSGLVCAMSVPEFGVTLGLYTYEFMEEEDMNAQPRNIHISPSLCWKALAPLSSTYDLSCSKASALPPFPTCMANAHVTDLAYFISFAIRYQTKRHKKGVISIDPYLMRLARHFGLLNTVAQSSTLTLIGQMSPQGITTMLHIRMIERQRRIDPPQYSLSHAIDEEDLEDIPDNVLPQEFHLLSSYDFLYFE</sequence>
<dbReference type="Proteomes" id="UP000239757">
    <property type="component" value="Unassembled WGS sequence"/>
</dbReference>
<gene>
    <name evidence="1" type="ORF">GOBAR_AA22462</name>
</gene>